<feature type="domain" description="Peptidase S54 GlpG peptidase N-terminal" evidence="9">
    <location>
        <begin position="13"/>
        <end position="88"/>
    </location>
</feature>
<keyword evidence="6 7" id="KW-0472">Membrane</keyword>
<evidence type="ECO:0000313" key="11">
    <source>
        <dbReference type="Proteomes" id="UP000190023"/>
    </source>
</evidence>
<dbReference type="SUPFAM" id="SSF144091">
    <property type="entry name" value="Rhomboid-like"/>
    <property type="match status" value="1"/>
</dbReference>
<dbReference type="OrthoDB" id="9778341at2"/>
<dbReference type="Gene3D" id="1.20.1540.10">
    <property type="entry name" value="Rhomboid-like"/>
    <property type="match status" value="1"/>
</dbReference>
<feature type="transmembrane region" description="Helical" evidence="7">
    <location>
        <begin position="237"/>
        <end position="257"/>
    </location>
</feature>
<comment type="similarity">
    <text evidence="2">Belongs to the peptidase S54 family.</text>
</comment>
<feature type="transmembrane region" description="Helical" evidence="7">
    <location>
        <begin position="148"/>
        <end position="171"/>
    </location>
</feature>
<name>A0A1T0B7G1_9PAST</name>
<keyword evidence="4" id="KW-0378">Hydrolase</keyword>
<keyword evidence="3 7" id="KW-0812">Transmembrane</keyword>
<evidence type="ECO:0000256" key="6">
    <source>
        <dbReference type="ARBA" id="ARBA00023136"/>
    </source>
</evidence>
<feature type="transmembrane region" description="Helical" evidence="7">
    <location>
        <begin position="263"/>
        <end position="281"/>
    </location>
</feature>
<dbReference type="PANTHER" id="PTHR43731">
    <property type="entry name" value="RHOMBOID PROTEASE"/>
    <property type="match status" value="1"/>
</dbReference>
<dbReference type="GO" id="GO:0004252">
    <property type="term" value="F:serine-type endopeptidase activity"/>
    <property type="evidence" value="ECO:0007669"/>
    <property type="project" value="InterPro"/>
</dbReference>
<evidence type="ECO:0000256" key="4">
    <source>
        <dbReference type="ARBA" id="ARBA00022801"/>
    </source>
</evidence>
<sequence length="287" mass="32524">MKYLFGSEIPSFSLHFRDYILSKYHVELILKEVDEGSGTILGIFIPENSPYQKEIEQELVQFIQQPWEDKYQQASWQAGDCNSVNYSFTSLGHGLSLLPQVLKLGRFTGFIAVLCIAVYVAQILGYAQAIFDFTHFPMQREEKEIWRYFSHSLVHLSHLHFLFNLVWWSIFAYKIETSLSRGVLIKLFFISALCSGISQNMSSPDSLFFGLSGVVYAVLGCNFVLSKKFPEQFPLPTGFLSMLVIGILLGFISPFFGIHMANAGHIAGLMSGVLYALFLRLPSQNKK</sequence>
<evidence type="ECO:0000256" key="3">
    <source>
        <dbReference type="ARBA" id="ARBA00022692"/>
    </source>
</evidence>
<feature type="transmembrane region" description="Helical" evidence="7">
    <location>
        <begin position="207"/>
        <end position="225"/>
    </location>
</feature>
<dbReference type="InterPro" id="IPR035952">
    <property type="entry name" value="Rhomboid-like_sf"/>
</dbReference>
<evidence type="ECO:0000256" key="1">
    <source>
        <dbReference type="ARBA" id="ARBA00004141"/>
    </source>
</evidence>
<keyword evidence="11" id="KW-1185">Reference proteome</keyword>
<evidence type="ECO:0000259" key="8">
    <source>
        <dbReference type="Pfam" id="PF01694"/>
    </source>
</evidence>
<comment type="subcellular location">
    <subcellularLocation>
        <location evidence="1">Membrane</location>
        <topology evidence="1">Multi-pass membrane protein</topology>
    </subcellularLocation>
</comment>
<dbReference type="PANTHER" id="PTHR43731:SF14">
    <property type="entry name" value="PRESENILIN-ASSOCIATED RHOMBOID-LIKE PROTEIN, MITOCHONDRIAL"/>
    <property type="match status" value="1"/>
</dbReference>
<evidence type="ECO:0000256" key="2">
    <source>
        <dbReference type="ARBA" id="ARBA00009045"/>
    </source>
</evidence>
<comment type="caution">
    <text evidence="10">The sequence shown here is derived from an EMBL/GenBank/DDBJ whole genome shotgun (WGS) entry which is preliminary data.</text>
</comment>
<dbReference type="InterPro" id="IPR050925">
    <property type="entry name" value="Rhomboid_protease_S54"/>
</dbReference>
<gene>
    <name evidence="10" type="ORF">B0188_02720</name>
</gene>
<evidence type="ECO:0000259" key="9">
    <source>
        <dbReference type="Pfam" id="PF12122"/>
    </source>
</evidence>
<protein>
    <recommendedName>
        <fullName evidence="12">Rhomboid family intramembrane serine protease</fullName>
    </recommendedName>
</protein>
<keyword evidence="5 7" id="KW-1133">Transmembrane helix</keyword>
<feature type="transmembrane region" description="Helical" evidence="7">
    <location>
        <begin position="107"/>
        <end position="128"/>
    </location>
</feature>
<dbReference type="Proteomes" id="UP000190023">
    <property type="component" value="Unassembled WGS sequence"/>
</dbReference>
<evidence type="ECO:0000256" key="7">
    <source>
        <dbReference type="SAM" id="Phobius"/>
    </source>
</evidence>
<dbReference type="GO" id="GO:0016020">
    <property type="term" value="C:membrane"/>
    <property type="evidence" value="ECO:0007669"/>
    <property type="project" value="UniProtKB-SubCell"/>
</dbReference>
<feature type="domain" description="Peptidase S54 rhomboid" evidence="8">
    <location>
        <begin position="143"/>
        <end position="279"/>
    </location>
</feature>
<proteinExistence type="inferred from homology"/>
<accession>A0A1T0B7G1</accession>
<dbReference type="STRING" id="123822.B0188_02720"/>
<reference evidence="10 11" key="1">
    <citation type="submission" date="2017-02" db="EMBL/GenBank/DDBJ databases">
        <title>Draft genome sequence of Haemophilus felis CCUG 31170 type strain.</title>
        <authorList>
            <person name="Engstrom-Jakobsson H."/>
            <person name="Salva-Serra F."/>
            <person name="Thorell K."/>
            <person name="Gonzales-Siles L."/>
            <person name="Karlsson R."/>
            <person name="Boulund F."/>
            <person name="Engstrand L."/>
            <person name="Kristiansson E."/>
            <person name="Moore E."/>
        </authorList>
    </citation>
    <scope>NUCLEOTIDE SEQUENCE [LARGE SCALE GENOMIC DNA]</scope>
    <source>
        <strain evidence="10 11">CCUG 31170</strain>
    </source>
</reference>
<dbReference type="InterPro" id="IPR022764">
    <property type="entry name" value="Peptidase_S54_rhomboid_dom"/>
</dbReference>
<evidence type="ECO:0000256" key="5">
    <source>
        <dbReference type="ARBA" id="ARBA00022989"/>
    </source>
</evidence>
<dbReference type="Pfam" id="PF12122">
    <property type="entry name" value="Rhomboid_N"/>
    <property type="match status" value="1"/>
</dbReference>
<dbReference type="AlphaFoldDB" id="A0A1T0B7G1"/>
<dbReference type="InterPro" id="IPR022732">
    <property type="entry name" value="Peptidase_S54_GlpG_N"/>
</dbReference>
<dbReference type="EMBL" id="MUYB01000010">
    <property type="protein sequence ID" value="OOS06140.1"/>
    <property type="molecule type" value="Genomic_DNA"/>
</dbReference>
<organism evidence="10 11">
    <name type="scientific">[Haemophilus] felis</name>
    <dbReference type="NCBI Taxonomy" id="123822"/>
    <lineage>
        <taxon>Bacteria</taxon>
        <taxon>Pseudomonadati</taxon>
        <taxon>Pseudomonadota</taxon>
        <taxon>Gammaproteobacteria</taxon>
        <taxon>Pasteurellales</taxon>
        <taxon>Pasteurellaceae</taxon>
    </lineage>
</organism>
<evidence type="ECO:0000313" key="10">
    <source>
        <dbReference type="EMBL" id="OOS06140.1"/>
    </source>
</evidence>
<evidence type="ECO:0008006" key="12">
    <source>
        <dbReference type="Google" id="ProtNLM"/>
    </source>
</evidence>
<dbReference type="Pfam" id="PF01694">
    <property type="entry name" value="Rhomboid"/>
    <property type="match status" value="1"/>
</dbReference>